<evidence type="ECO:0000313" key="3">
    <source>
        <dbReference type="Proteomes" id="UP001454036"/>
    </source>
</evidence>
<dbReference type="Proteomes" id="UP001454036">
    <property type="component" value="Unassembled WGS sequence"/>
</dbReference>
<sequence length="241" mass="26437">MPSVNDRREMDDEPSVGAKSGRDACEGTAPGVEDAVPDTVEEPNNEGLGTMEEPSVKDTLDDTAVEDDLLKTSDANTSNGMFTDIPRVEDLESTTKEARDGVDEGYTETLNKDFEVLVPSPEAQKSKKRKLRKMTQRAAEAQDTLEKEVEENAPGEEEVVVPPVVHTSVDDAWLPEQEPLHVNDQDEDSDDEDMATDIDNDRRNMVFGHDKLTTEAAGGQLPDKNSRVASQLDGSFVYVPT</sequence>
<dbReference type="EMBL" id="BAABME010005256">
    <property type="protein sequence ID" value="GAA0165108.1"/>
    <property type="molecule type" value="Genomic_DNA"/>
</dbReference>
<feature type="compositionally biased region" description="Acidic residues" evidence="1">
    <location>
        <begin position="35"/>
        <end position="44"/>
    </location>
</feature>
<feature type="compositionally biased region" description="Basic residues" evidence="1">
    <location>
        <begin position="126"/>
        <end position="135"/>
    </location>
</feature>
<feature type="region of interest" description="Disordered" evidence="1">
    <location>
        <begin position="1"/>
        <end position="203"/>
    </location>
</feature>
<feature type="compositionally biased region" description="Basic and acidic residues" evidence="1">
    <location>
        <begin position="86"/>
        <end position="102"/>
    </location>
</feature>
<accession>A0AAV3QR54</accession>
<dbReference type="AlphaFoldDB" id="A0AAV3QR54"/>
<comment type="caution">
    <text evidence="2">The sequence shown here is derived from an EMBL/GenBank/DDBJ whole genome shotgun (WGS) entry which is preliminary data.</text>
</comment>
<gene>
    <name evidence="2" type="ORF">LIER_20593</name>
</gene>
<feature type="compositionally biased region" description="Acidic residues" evidence="1">
    <location>
        <begin position="148"/>
        <end position="159"/>
    </location>
</feature>
<protein>
    <submittedName>
        <fullName evidence="2">Uncharacterized protein</fullName>
    </submittedName>
</protein>
<proteinExistence type="predicted"/>
<evidence type="ECO:0000256" key="1">
    <source>
        <dbReference type="SAM" id="MobiDB-lite"/>
    </source>
</evidence>
<name>A0AAV3QR54_LITER</name>
<keyword evidence="3" id="KW-1185">Reference proteome</keyword>
<reference evidence="2 3" key="1">
    <citation type="submission" date="2024-01" db="EMBL/GenBank/DDBJ databases">
        <title>The complete chloroplast genome sequence of Lithospermum erythrorhizon: insights into the phylogenetic relationship among Boraginaceae species and the maternal lineages of purple gromwells.</title>
        <authorList>
            <person name="Okada T."/>
            <person name="Watanabe K."/>
        </authorList>
    </citation>
    <scope>NUCLEOTIDE SEQUENCE [LARGE SCALE GENOMIC DNA]</scope>
</reference>
<feature type="compositionally biased region" description="Basic and acidic residues" evidence="1">
    <location>
        <begin position="1"/>
        <end position="10"/>
    </location>
</feature>
<evidence type="ECO:0000313" key="2">
    <source>
        <dbReference type="EMBL" id="GAA0165108.1"/>
    </source>
</evidence>
<organism evidence="2 3">
    <name type="scientific">Lithospermum erythrorhizon</name>
    <name type="common">Purple gromwell</name>
    <name type="synonym">Lithospermum officinale var. erythrorhizon</name>
    <dbReference type="NCBI Taxonomy" id="34254"/>
    <lineage>
        <taxon>Eukaryota</taxon>
        <taxon>Viridiplantae</taxon>
        <taxon>Streptophyta</taxon>
        <taxon>Embryophyta</taxon>
        <taxon>Tracheophyta</taxon>
        <taxon>Spermatophyta</taxon>
        <taxon>Magnoliopsida</taxon>
        <taxon>eudicotyledons</taxon>
        <taxon>Gunneridae</taxon>
        <taxon>Pentapetalae</taxon>
        <taxon>asterids</taxon>
        <taxon>lamiids</taxon>
        <taxon>Boraginales</taxon>
        <taxon>Boraginaceae</taxon>
        <taxon>Boraginoideae</taxon>
        <taxon>Lithospermeae</taxon>
        <taxon>Lithospermum</taxon>
    </lineage>
</organism>
<feature type="compositionally biased region" description="Acidic residues" evidence="1">
    <location>
        <begin position="185"/>
        <end position="198"/>
    </location>
</feature>